<dbReference type="Pfam" id="PF04101">
    <property type="entry name" value="Glyco_tran_28_C"/>
    <property type="match status" value="1"/>
</dbReference>
<accession>A0A1Y4DIT0</accession>
<feature type="domain" description="Glycosyl transferase family 28 C-terminal" evidence="12">
    <location>
        <begin position="187"/>
        <end position="339"/>
    </location>
</feature>
<comment type="similarity">
    <text evidence="10">Belongs to the glycosyltransferase 28 family. MurG subfamily.</text>
</comment>
<organism evidence="13 14">
    <name type="scientific">Candidatus Avelusimicrobium gallicola</name>
    <dbReference type="NCBI Taxonomy" id="2562704"/>
    <lineage>
        <taxon>Bacteria</taxon>
        <taxon>Pseudomonadati</taxon>
        <taxon>Elusimicrobiota</taxon>
        <taxon>Elusimicrobia</taxon>
        <taxon>Elusimicrobiales</taxon>
        <taxon>Elusimicrobiaceae</taxon>
        <taxon>Candidatus Avelusimicrobium</taxon>
    </lineage>
</organism>
<name>A0A1Y4DIT0_9BACT</name>
<keyword evidence="1 10" id="KW-1003">Cell membrane</keyword>
<keyword evidence="8 10" id="KW-0131">Cell cycle</keyword>
<feature type="binding site" evidence="10">
    <location>
        <position position="163"/>
    </location>
    <ligand>
        <name>UDP-N-acetyl-alpha-D-glucosamine</name>
        <dbReference type="ChEBI" id="CHEBI:57705"/>
    </ligand>
</feature>
<evidence type="ECO:0000256" key="6">
    <source>
        <dbReference type="ARBA" id="ARBA00022984"/>
    </source>
</evidence>
<keyword evidence="5 10" id="KW-0133">Cell shape</keyword>
<reference evidence="14" key="1">
    <citation type="submission" date="2017-04" db="EMBL/GenBank/DDBJ databases">
        <title>Function of individual gut microbiota members based on whole genome sequencing of pure cultures obtained from chicken caecum.</title>
        <authorList>
            <person name="Medvecky M."/>
            <person name="Cejkova D."/>
            <person name="Polansky O."/>
            <person name="Karasova D."/>
            <person name="Kubasova T."/>
            <person name="Cizek A."/>
            <person name="Rychlik I."/>
        </authorList>
    </citation>
    <scope>NUCLEOTIDE SEQUENCE [LARGE SCALE GENOMIC DNA]</scope>
    <source>
        <strain evidence="14">An273</strain>
    </source>
</reference>
<dbReference type="Proteomes" id="UP000196368">
    <property type="component" value="Unassembled WGS sequence"/>
</dbReference>
<evidence type="ECO:0000256" key="7">
    <source>
        <dbReference type="ARBA" id="ARBA00023136"/>
    </source>
</evidence>
<dbReference type="CDD" id="cd03785">
    <property type="entry name" value="GT28_MurG"/>
    <property type="match status" value="1"/>
</dbReference>
<evidence type="ECO:0000256" key="5">
    <source>
        <dbReference type="ARBA" id="ARBA00022960"/>
    </source>
</evidence>
<dbReference type="GO" id="GO:0050511">
    <property type="term" value="F:undecaprenyldiphospho-muramoylpentapeptide beta-N-acetylglucosaminyltransferase activity"/>
    <property type="evidence" value="ECO:0007669"/>
    <property type="project" value="UniProtKB-UniRule"/>
</dbReference>
<dbReference type="GO" id="GO:0051301">
    <property type="term" value="P:cell division"/>
    <property type="evidence" value="ECO:0007669"/>
    <property type="project" value="UniProtKB-KW"/>
</dbReference>
<dbReference type="GO" id="GO:0005886">
    <property type="term" value="C:plasma membrane"/>
    <property type="evidence" value="ECO:0007669"/>
    <property type="project" value="UniProtKB-SubCell"/>
</dbReference>
<comment type="pathway">
    <text evidence="10">Cell wall biogenesis; peptidoglycan biosynthesis.</text>
</comment>
<feature type="binding site" evidence="10">
    <location>
        <position position="194"/>
    </location>
    <ligand>
        <name>UDP-N-acetyl-alpha-D-glucosamine</name>
        <dbReference type="ChEBI" id="CHEBI:57705"/>
    </ligand>
</feature>
<evidence type="ECO:0000259" key="12">
    <source>
        <dbReference type="Pfam" id="PF04101"/>
    </source>
</evidence>
<gene>
    <name evidence="10" type="primary">murG</name>
    <name evidence="13" type="ORF">B5F75_03105</name>
</gene>
<feature type="domain" description="Glycosyltransferase family 28 N-terminal" evidence="11">
    <location>
        <begin position="6"/>
        <end position="140"/>
    </location>
</feature>
<dbReference type="GO" id="GO:0005975">
    <property type="term" value="P:carbohydrate metabolic process"/>
    <property type="evidence" value="ECO:0007669"/>
    <property type="project" value="InterPro"/>
</dbReference>
<dbReference type="EMBL" id="NFJD01000002">
    <property type="protein sequence ID" value="OUO56848.1"/>
    <property type="molecule type" value="Genomic_DNA"/>
</dbReference>
<dbReference type="OrthoDB" id="9808936at2"/>
<proteinExistence type="inferred from homology"/>
<comment type="subcellular location">
    <subcellularLocation>
        <location evidence="10">Cell membrane</location>
        <topology evidence="10">Peripheral membrane protein</topology>
        <orientation evidence="10">Cytoplasmic side</orientation>
    </subcellularLocation>
</comment>
<dbReference type="GO" id="GO:0008360">
    <property type="term" value="P:regulation of cell shape"/>
    <property type="evidence" value="ECO:0007669"/>
    <property type="project" value="UniProtKB-KW"/>
</dbReference>
<comment type="catalytic activity">
    <reaction evidence="10">
        <text>di-trans,octa-cis-undecaprenyl diphospho-N-acetyl-alpha-D-muramoyl-L-alanyl-D-glutamyl-meso-2,6-diaminopimeloyl-D-alanyl-D-alanine + UDP-N-acetyl-alpha-D-glucosamine = di-trans,octa-cis-undecaprenyl diphospho-[N-acetyl-alpha-D-glucosaminyl-(1-&gt;4)]-N-acetyl-alpha-D-muramoyl-L-alanyl-D-glutamyl-meso-2,6-diaminopimeloyl-D-alanyl-D-alanine + UDP + H(+)</text>
        <dbReference type="Rhea" id="RHEA:31227"/>
        <dbReference type="ChEBI" id="CHEBI:15378"/>
        <dbReference type="ChEBI" id="CHEBI:57705"/>
        <dbReference type="ChEBI" id="CHEBI:58223"/>
        <dbReference type="ChEBI" id="CHEBI:61387"/>
        <dbReference type="ChEBI" id="CHEBI:61388"/>
        <dbReference type="EC" id="2.4.1.227"/>
    </reaction>
</comment>
<keyword evidence="14" id="KW-1185">Reference proteome</keyword>
<dbReference type="AlphaFoldDB" id="A0A1Y4DIT0"/>
<keyword evidence="6 10" id="KW-0573">Peptidoglycan synthesis</keyword>
<dbReference type="SUPFAM" id="SSF53756">
    <property type="entry name" value="UDP-Glycosyltransferase/glycogen phosphorylase"/>
    <property type="match status" value="1"/>
</dbReference>
<dbReference type="InterPro" id="IPR007235">
    <property type="entry name" value="Glyco_trans_28_C"/>
</dbReference>
<sequence length="362" mass="40627">MNRRFLIASGGTGGHFYPGLALGKELRRQGLAVLFIVRKNDPAAQILETHKLRYREIDFTGLPRSVNPLRHIRFVYKFFKSLLETRRIIKDFRPDAAIGTGGYISFPLIFTAHFMGIKTAVHDSNARLGLANKVCGKFADLFMLGLPVKKKIKNAVLTSTPIRREFAEKPDRNAVLEGLGLDPQKRTALIFGGSQGAKGLNAACAQIIRKLAPKLASWQFIHITGERWFGVIRQEYTGFSNVSVMPYSHEIYALMHVADLAVCRSGASTLAELMYCHLPAILVPFPHAAANHQFYNAKILANARCARLVPEDKNLAPHLAQVFERLTGKNRDLYYMRSAYSRLRIPNPMTAAKEIVRRLKNL</sequence>
<evidence type="ECO:0000256" key="2">
    <source>
        <dbReference type="ARBA" id="ARBA00022618"/>
    </source>
</evidence>
<feature type="binding site" evidence="10">
    <location>
        <position position="293"/>
    </location>
    <ligand>
        <name>UDP-N-acetyl-alpha-D-glucosamine</name>
        <dbReference type="ChEBI" id="CHEBI:57705"/>
    </ligand>
</feature>
<dbReference type="GO" id="GO:0071555">
    <property type="term" value="P:cell wall organization"/>
    <property type="evidence" value="ECO:0007669"/>
    <property type="project" value="UniProtKB-KW"/>
</dbReference>
<evidence type="ECO:0000256" key="3">
    <source>
        <dbReference type="ARBA" id="ARBA00022676"/>
    </source>
</evidence>
<keyword evidence="3 10" id="KW-0328">Glycosyltransferase</keyword>
<dbReference type="UniPathway" id="UPA00219"/>
<dbReference type="GO" id="GO:0051991">
    <property type="term" value="F:UDP-N-acetyl-D-glucosamine:N-acetylmuramoyl-L-alanyl-D-glutamyl-meso-2,6-diaminopimelyl-D-alanyl-D-alanine-diphosphoundecaprenol 4-beta-N-acetylglucosaminlytransferase activity"/>
    <property type="evidence" value="ECO:0007669"/>
    <property type="project" value="RHEA"/>
</dbReference>
<evidence type="ECO:0000313" key="14">
    <source>
        <dbReference type="Proteomes" id="UP000196368"/>
    </source>
</evidence>
<protein>
    <recommendedName>
        <fullName evidence="10">UDP-N-acetylglucosamine--N-acetylmuramyl-(pentapeptide) pyrophosphoryl-undecaprenol N-acetylglucosamine transferase</fullName>
        <ecNumber evidence="10">2.4.1.227</ecNumber>
    </recommendedName>
    <alternativeName>
        <fullName evidence="10">Undecaprenyl-PP-MurNAc-pentapeptide-UDPGlcNAc GlcNAc transferase</fullName>
    </alternativeName>
</protein>
<keyword evidence="9 10" id="KW-0961">Cell wall biogenesis/degradation</keyword>
<dbReference type="EC" id="2.4.1.227" evidence="10"/>
<keyword evidence="4 10" id="KW-0808">Transferase</keyword>
<dbReference type="Pfam" id="PF03033">
    <property type="entry name" value="Glyco_transf_28"/>
    <property type="match status" value="1"/>
</dbReference>
<evidence type="ECO:0000313" key="13">
    <source>
        <dbReference type="EMBL" id="OUO56848.1"/>
    </source>
</evidence>
<dbReference type="RefSeq" id="WP_087287822.1">
    <property type="nucleotide sequence ID" value="NZ_NFJD01000002.1"/>
</dbReference>
<dbReference type="PANTHER" id="PTHR21015:SF22">
    <property type="entry name" value="GLYCOSYLTRANSFERASE"/>
    <property type="match status" value="1"/>
</dbReference>
<evidence type="ECO:0000259" key="11">
    <source>
        <dbReference type="Pfam" id="PF03033"/>
    </source>
</evidence>
<feature type="binding site" evidence="10">
    <location>
        <begin position="12"/>
        <end position="14"/>
    </location>
    <ligand>
        <name>UDP-N-acetyl-alpha-D-glucosamine</name>
        <dbReference type="ChEBI" id="CHEBI:57705"/>
    </ligand>
</feature>
<evidence type="ECO:0000256" key="1">
    <source>
        <dbReference type="ARBA" id="ARBA00022475"/>
    </source>
</evidence>
<comment type="caution">
    <text evidence="13">The sequence shown here is derived from an EMBL/GenBank/DDBJ whole genome shotgun (WGS) entry which is preliminary data.</text>
</comment>
<evidence type="ECO:0000256" key="8">
    <source>
        <dbReference type="ARBA" id="ARBA00023306"/>
    </source>
</evidence>
<evidence type="ECO:0000256" key="4">
    <source>
        <dbReference type="ARBA" id="ARBA00022679"/>
    </source>
</evidence>
<comment type="function">
    <text evidence="10">Cell wall formation. Catalyzes the transfer of a GlcNAc subunit on undecaprenyl-pyrophosphoryl-MurNAc-pentapeptide (lipid intermediate I) to form undecaprenyl-pyrophosphoryl-MurNAc-(pentapeptide)GlcNAc (lipid intermediate II).</text>
</comment>
<keyword evidence="7 10" id="KW-0472">Membrane</keyword>
<dbReference type="PANTHER" id="PTHR21015">
    <property type="entry name" value="UDP-N-ACETYLGLUCOSAMINE--N-ACETYLMURAMYL-(PENTAPEPTIDE) PYROPHOSPHORYL-UNDECAPRENOL N-ACETYLGLUCOSAMINE TRANSFERASE 1"/>
    <property type="match status" value="1"/>
</dbReference>
<dbReference type="GO" id="GO:0009252">
    <property type="term" value="P:peptidoglycan biosynthetic process"/>
    <property type="evidence" value="ECO:0007669"/>
    <property type="project" value="UniProtKB-UniRule"/>
</dbReference>
<dbReference type="InterPro" id="IPR006009">
    <property type="entry name" value="GlcNAc_MurG"/>
</dbReference>
<evidence type="ECO:0000256" key="9">
    <source>
        <dbReference type="ARBA" id="ARBA00023316"/>
    </source>
</evidence>
<dbReference type="Gene3D" id="3.40.50.2000">
    <property type="entry name" value="Glycogen Phosphorylase B"/>
    <property type="match status" value="2"/>
</dbReference>
<feature type="binding site" evidence="10">
    <location>
        <position position="125"/>
    </location>
    <ligand>
        <name>UDP-N-acetyl-alpha-D-glucosamine</name>
        <dbReference type="ChEBI" id="CHEBI:57705"/>
    </ligand>
</feature>
<comment type="caution">
    <text evidence="10">Lacks conserved residue(s) required for the propagation of feature annotation.</text>
</comment>
<evidence type="ECO:0000256" key="10">
    <source>
        <dbReference type="HAMAP-Rule" id="MF_00033"/>
    </source>
</evidence>
<dbReference type="HAMAP" id="MF_00033">
    <property type="entry name" value="MurG"/>
    <property type="match status" value="1"/>
</dbReference>
<keyword evidence="2 10" id="KW-0132">Cell division</keyword>
<dbReference type="InterPro" id="IPR004276">
    <property type="entry name" value="GlycoTrans_28_N"/>
</dbReference>